<dbReference type="SUPFAM" id="SSF54695">
    <property type="entry name" value="POZ domain"/>
    <property type="match status" value="1"/>
</dbReference>
<sequence length="489" mass="56260">MWSKFNPEHGKCTIIWKIENYTFAIQRKNGEVCSIEFSAEMIDYTAWSLSLFQDSENKSRIGCRITRCPRGPESVTIAFKVVVISPLGTDVELENVANYTFIEKAQYPPENEDTPITNCVPVSALWKDTLILKCSLEKVTCPISVIKTYFARSRIEVVKRDYVWTLKKYNSSLQMCQKISIPLNYEVHGMSKLNIELYALEKNDEYVKIRILPDVSAGRTAFVRCKVSLLNSKGNMIISLEDKHIFNKYPKHVWSFPNFITGQMLNLDQNPSGVFHLSFKLAVSLNVDSQKEQIAFEFYENLDIPGNQNSLNNDLLHLYADQKLCDVTLTAGNKEFRAHKIILSARSPVFESMFQNDMLEKNTGIVNVADMDSEILSMLLEFVYSDTFVGKDMDTAIKLYLAADKYQILSLRENCSSFMKSNLTVKNVCELLVFADDHRDDRLKAAVQDYICIFESEIMETEFWETFMVERPKLVSEILHKVSLKYLRC</sequence>
<dbReference type="SMART" id="SM00225">
    <property type="entry name" value="BTB"/>
    <property type="match status" value="1"/>
</dbReference>
<dbReference type="EMBL" id="BPLQ01008461">
    <property type="protein sequence ID" value="GIY37561.1"/>
    <property type="molecule type" value="Genomic_DNA"/>
</dbReference>
<dbReference type="FunFam" id="3.30.710.10:FF:000159">
    <property type="entry name" value="Speckle-type POZ protein B"/>
    <property type="match status" value="1"/>
</dbReference>
<dbReference type="Proteomes" id="UP001054837">
    <property type="component" value="Unassembled WGS sequence"/>
</dbReference>
<dbReference type="Pfam" id="PF00651">
    <property type="entry name" value="BTB"/>
    <property type="match status" value="1"/>
</dbReference>
<keyword evidence="3" id="KW-1185">Reference proteome</keyword>
<reference evidence="2 3" key="1">
    <citation type="submission" date="2021-06" db="EMBL/GenBank/DDBJ databases">
        <title>Caerostris darwini draft genome.</title>
        <authorList>
            <person name="Kono N."/>
            <person name="Arakawa K."/>
        </authorList>
    </citation>
    <scope>NUCLEOTIDE SEQUENCE [LARGE SCALE GENOMIC DNA]</scope>
</reference>
<evidence type="ECO:0000259" key="1">
    <source>
        <dbReference type="PROSITE" id="PS50097"/>
    </source>
</evidence>
<evidence type="ECO:0000313" key="3">
    <source>
        <dbReference type="Proteomes" id="UP001054837"/>
    </source>
</evidence>
<evidence type="ECO:0000313" key="2">
    <source>
        <dbReference type="EMBL" id="GIY37561.1"/>
    </source>
</evidence>
<dbReference type="Gene3D" id="1.25.40.420">
    <property type="match status" value="1"/>
</dbReference>
<dbReference type="SUPFAM" id="SSF49599">
    <property type="entry name" value="TRAF domain-like"/>
    <property type="match status" value="1"/>
</dbReference>
<proteinExistence type="predicted"/>
<dbReference type="AlphaFoldDB" id="A0AAV4SWB4"/>
<name>A0AAV4SWB4_9ARAC</name>
<dbReference type="PROSITE" id="PS50097">
    <property type="entry name" value="BTB"/>
    <property type="match status" value="1"/>
</dbReference>
<gene>
    <name evidence="2" type="primary">Tdpoz4</name>
    <name evidence="2" type="ORF">CDAR_222481</name>
</gene>
<dbReference type="PANTHER" id="PTHR24413">
    <property type="entry name" value="SPECKLE-TYPE POZ PROTEIN"/>
    <property type="match status" value="1"/>
</dbReference>
<protein>
    <submittedName>
        <fullName evidence="2">TD and POZ domain-containing protein 4</fullName>
    </submittedName>
</protein>
<feature type="domain" description="BTB" evidence="1">
    <location>
        <begin position="325"/>
        <end position="392"/>
    </location>
</feature>
<dbReference type="CDD" id="cd18186">
    <property type="entry name" value="BTB_POZ_ZBTB_KLHL-like"/>
    <property type="match status" value="1"/>
</dbReference>
<dbReference type="Gene3D" id="3.30.710.10">
    <property type="entry name" value="Potassium Channel Kv1.1, Chain A"/>
    <property type="match status" value="1"/>
</dbReference>
<dbReference type="InterPro" id="IPR000210">
    <property type="entry name" value="BTB/POZ_dom"/>
</dbReference>
<accession>A0AAV4SWB4</accession>
<dbReference type="InterPro" id="IPR011333">
    <property type="entry name" value="SKP1/BTB/POZ_sf"/>
</dbReference>
<comment type="caution">
    <text evidence="2">The sequence shown here is derived from an EMBL/GenBank/DDBJ whole genome shotgun (WGS) entry which is preliminary data.</text>
</comment>
<organism evidence="2 3">
    <name type="scientific">Caerostris darwini</name>
    <dbReference type="NCBI Taxonomy" id="1538125"/>
    <lineage>
        <taxon>Eukaryota</taxon>
        <taxon>Metazoa</taxon>
        <taxon>Ecdysozoa</taxon>
        <taxon>Arthropoda</taxon>
        <taxon>Chelicerata</taxon>
        <taxon>Arachnida</taxon>
        <taxon>Araneae</taxon>
        <taxon>Araneomorphae</taxon>
        <taxon>Entelegynae</taxon>
        <taxon>Araneoidea</taxon>
        <taxon>Araneidae</taxon>
        <taxon>Caerostris</taxon>
    </lineage>
</organism>